<dbReference type="AlphaFoldDB" id="A0A1S2LR85"/>
<accession>A0A1S2LR85</accession>
<evidence type="ECO:0000313" key="4">
    <source>
        <dbReference type="Proteomes" id="UP000180175"/>
    </source>
</evidence>
<reference evidence="2 4" key="1">
    <citation type="submission" date="2016-10" db="EMBL/GenBank/DDBJ databases">
        <title>Draft genome sequences of four alkaliphilic bacteria belonging to the Anaerobacillus genus.</title>
        <authorList>
            <person name="Bassil N.M."/>
            <person name="Lloyd J.R."/>
        </authorList>
    </citation>
    <scope>NUCLEOTIDE SEQUENCE [LARGE SCALE GENOMIC DNA]</scope>
    <source>
        <strain evidence="2 4">NB2006</strain>
    </source>
</reference>
<sequence length="85" mass="10210">MSVHLQLKKQMTNFIAAEKKYKELDKRREEKIEEVIKEARANKDFSLNEVNALTEELNNLRRSFGFLPMRKTVTKEMVFDYINRD</sequence>
<reference evidence="3" key="4">
    <citation type="submission" date="2020-10" db="EMBL/GenBank/DDBJ databases">
        <authorList>
            <person name="Bassil N.M."/>
            <person name="Lloyd J.R."/>
        </authorList>
    </citation>
    <scope>NUCLEOTIDE SEQUENCE</scope>
    <source>
        <strain evidence="3">NB2006</strain>
    </source>
</reference>
<dbReference type="EMBL" id="LQXD01000109">
    <property type="protein sequence ID" value="OIJ15021.1"/>
    <property type="molecule type" value="Genomic_DNA"/>
</dbReference>
<evidence type="ECO:0000313" key="3">
    <source>
        <dbReference type="EMBL" id="QOY36212.1"/>
    </source>
</evidence>
<evidence type="ECO:0000256" key="1">
    <source>
        <dbReference type="SAM" id="Coils"/>
    </source>
</evidence>
<dbReference type="Proteomes" id="UP000180175">
    <property type="component" value="Chromosome"/>
</dbReference>
<keyword evidence="4" id="KW-1185">Reference proteome</keyword>
<dbReference type="KEGG" id="aia:AWH56_000495"/>
<proteinExistence type="predicted"/>
<organism evidence="2 4">
    <name type="scientific">Anaerobacillus isosaccharinicus</name>
    <dbReference type="NCBI Taxonomy" id="1532552"/>
    <lineage>
        <taxon>Bacteria</taxon>
        <taxon>Bacillati</taxon>
        <taxon>Bacillota</taxon>
        <taxon>Bacilli</taxon>
        <taxon>Bacillales</taxon>
        <taxon>Bacillaceae</taxon>
        <taxon>Anaerobacillus</taxon>
    </lineage>
</organism>
<reference evidence="3 4" key="2">
    <citation type="journal article" date="2017" name="Genome Announc.">
        <title>Draft Genome Sequences of Four Alkaliphilic Bacteria Belonging to the Anaerobacillus Genus.</title>
        <authorList>
            <person name="Bassil N.M."/>
            <person name="Lloyd J.R."/>
        </authorList>
    </citation>
    <scope>NUCLEOTIDE SEQUENCE [LARGE SCALE GENOMIC DNA]</scope>
    <source>
        <strain evidence="3 4">NB2006</strain>
    </source>
</reference>
<feature type="coiled-coil region" evidence="1">
    <location>
        <begin position="14"/>
        <end position="63"/>
    </location>
</feature>
<gene>
    <name evidence="3" type="ORF">AWH56_000495</name>
    <name evidence="2" type="ORF">AWH56_12460</name>
</gene>
<dbReference type="EMBL" id="CP063356">
    <property type="protein sequence ID" value="QOY36212.1"/>
    <property type="molecule type" value="Genomic_DNA"/>
</dbReference>
<dbReference type="RefSeq" id="WP_071317411.1">
    <property type="nucleotide sequence ID" value="NZ_CP063356.2"/>
</dbReference>
<dbReference type="OrthoDB" id="2679622at2"/>
<dbReference type="Pfam" id="PF10752">
    <property type="entry name" value="DUF2533"/>
    <property type="match status" value="1"/>
</dbReference>
<name>A0A1S2LR85_9BACI</name>
<evidence type="ECO:0000313" key="2">
    <source>
        <dbReference type="EMBL" id="OIJ15021.1"/>
    </source>
</evidence>
<dbReference type="InterPro" id="IPR019688">
    <property type="entry name" value="DUF2533"/>
</dbReference>
<reference evidence="3 4" key="3">
    <citation type="journal article" date="2019" name="Int. J. Syst. Evol. Microbiol.">
        <title>Anaerobacillus isosaccharinicus sp. nov., an alkaliphilic bacterium which degrades isosaccharinic acid.</title>
        <authorList>
            <person name="Bassil N.M."/>
            <person name="Lloyd J.R."/>
        </authorList>
    </citation>
    <scope>NUCLEOTIDE SEQUENCE [LARGE SCALE GENOMIC DNA]</scope>
    <source>
        <strain evidence="3 4">NB2006</strain>
    </source>
</reference>
<keyword evidence="1" id="KW-0175">Coiled coil</keyword>
<protein>
    <submittedName>
        <fullName evidence="3">DUF2533 family protein</fullName>
    </submittedName>
</protein>